<organism evidence="1 2">
    <name type="scientific">Anaeromyces robustus</name>
    <dbReference type="NCBI Taxonomy" id="1754192"/>
    <lineage>
        <taxon>Eukaryota</taxon>
        <taxon>Fungi</taxon>
        <taxon>Fungi incertae sedis</taxon>
        <taxon>Chytridiomycota</taxon>
        <taxon>Chytridiomycota incertae sedis</taxon>
        <taxon>Neocallimastigomycetes</taxon>
        <taxon>Neocallimastigales</taxon>
        <taxon>Neocallimastigaceae</taxon>
        <taxon>Anaeromyces</taxon>
    </lineage>
</organism>
<dbReference type="PANTHER" id="PTHR48065">
    <property type="entry name" value="OS10G0469600 PROTEIN"/>
    <property type="match status" value="1"/>
</dbReference>
<keyword evidence="2" id="KW-1185">Reference proteome</keyword>
<accession>A0A1Y1XGR0</accession>
<evidence type="ECO:0000313" key="2">
    <source>
        <dbReference type="Proteomes" id="UP000193944"/>
    </source>
</evidence>
<comment type="caution">
    <text evidence="1">The sequence shown here is derived from an EMBL/GenBank/DDBJ whole genome shotgun (WGS) entry which is preliminary data.</text>
</comment>
<protein>
    <submittedName>
        <fullName evidence="1">L domain-like protein</fullName>
    </submittedName>
</protein>
<dbReference type="EMBL" id="MCFG01000044">
    <property type="protein sequence ID" value="ORX84882.1"/>
    <property type="molecule type" value="Genomic_DNA"/>
</dbReference>
<proteinExistence type="predicted"/>
<reference evidence="1 2" key="2">
    <citation type="submission" date="2016-08" db="EMBL/GenBank/DDBJ databases">
        <title>Pervasive Adenine N6-methylation of Active Genes in Fungi.</title>
        <authorList>
            <consortium name="DOE Joint Genome Institute"/>
            <person name="Mondo S.J."/>
            <person name="Dannebaum R.O."/>
            <person name="Kuo R.C."/>
            <person name="Labutti K."/>
            <person name="Haridas S."/>
            <person name="Kuo A."/>
            <person name="Salamov A."/>
            <person name="Ahrendt S.R."/>
            <person name="Lipzen A."/>
            <person name="Sullivan W."/>
            <person name="Andreopoulos W.B."/>
            <person name="Clum A."/>
            <person name="Lindquist E."/>
            <person name="Daum C."/>
            <person name="Ramamoorthy G.K."/>
            <person name="Gryganskyi A."/>
            <person name="Culley D."/>
            <person name="Magnuson J.K."/>
            <person name="James T.Y."/>
            <person name="O'Malley M.A."/>
            <person name="Stajich J.E."/>
            <person name="Spatafora J.W."/>
            <person name="Visel A."/>
            <person name="Grigoriev I.V."/>
        </authorList>
    </citation>
    <scope>NUCLEOTIDE SEQUENCE [LARGE SCALE GENOMIC DNA]</scope>
    <source>
        <strain evidence="1 2">S4</strain>
    </source>
</reference>
<reference evidence="1 2" key="1">
    <citation type="submission" date="2016-08" db="EMBL/GenBank/DDBJ databases">
        <title>A Parts List for Fungal Cellulosomes Revealed by Comparative Genomics.</title>
        <authorList>
            <consortium name="DOE Joint Genome Institute"/>
            <person name="Haitjema C.H."/>
            <person name="Gilmore S.P."/>
            <person name="Henske J.K."/>
            <person name="Solomon K.V."/>
            <person name="De Groot R."/>
            <person name="Kuo A."/>
            <person name="Mondo S.J."/>
            <person name="Salamov A.A."/>
            <person name="Labutti K."/>
            <person name="Zhao Z."/>
            <person name="Chiniquy J."/>
            <person name="Barry K."/>
            <person name="Brewer H.M."/>
            <person name="Purvine S.O."/>
            <person name="Wright A.T."/>
            <person name="Boxma B."/>
            <person name="Van Alen T."/>
            <person name="Hackstein J.H."/>
            <person name="Baker S.E."/>
            <person name="Grigoriev I.V."/>
            <person name="O'Malley M.A."/>
        </authorList>
    </citation>
    <scope>NUCLEOTIDE SEQUENCE [LARGE SCALE GENOMIC DNA]</scope>
    <source>
        <strain evidence="1 2">S4</strain>
    </source>
</reference>
<dbReference type="STRING" id="1754192.A0A1Y1XGR0"/>
<sequence length="160" mass="18682">MDFVNTHFTPEAFYSFYSQSLKKITLTGKAFNKVFPRNLLYIESLEYLELNNNHIINFPYQFKTLNSLKTLKLNNNNIEGELIADVLNMENLEYLDLTNNNMEGMLYIPSSLTTLITTKNKFDSIEVRSNNELEYFEADNNNFNEDIVNQLISLTNIKIL</sequence>
<dbReference type="Gene3D" id="3.80.10.10">
    <property type="entry name" value="Ribonuclease Inhibitor"/>
    <property type="match status" value="1"/>
</dbReference>
<dbReference type="PANTHER" id="PTHR48065:SF25">
    <property type="entry name" value="OS01G0891700 PROTEIN"/>
    <property type="match status" value="1"/>
</dbReference>
<gene>
    <name evidence="1" type="ORF">BCR32DRAFT_242223</name>
</gene>
<dbReference type="InterPro" id="IPR001611">
    <property type="entry name" value="Leu-rich_rpt"/>
</dbReference>
<dbReference type="Pfam" id="PF00560">
    <property type="entry name" value="LRR_1"/>
    <property type="match status" value="3"/>
</dbReference>
<name>A0A1Y1XGR0_9FUNG</name>
<dbReference type="Proteomes" id="UP000193944">
    <property type="component" value="Unassembled WGS sequence"/>
</dbReference>
<dbReference type="AlphaFoldDB" id="A0A1Y1XGR0"/>
<dbReference type="SUPFAM" id="SSF52058">
    <property type="entry name" value="L domain-like"/>
    <property type="match status" value="1"/>
</dbReference>
<evidence type="ECO:0000313" key="1">
    <source>
        <dbReference type="EMBL" id="ORX84882.1"/>
    </source>
</evidence>
<dbReference type="InterPro" id="IPR032675">
    <property type="entry name" value="LRR_dom_sf"/>
</dbReference>